<proteinExistence type="predicted"/>
<feature type="transmembrane region" description="Helical" evidence="1">
    <location>
        <begin position="362"/>
        <end position="384"/>
    </location>
</feature>
<keyword evidence="3" id="KW-1185">Reference proteome</keyword>
<dbReference type="PRINTS" id="PR00702">
    <property type="entry name" value="ACRIFLAVINRP"/>
</dbReference>
<dbReference type="PANTHER" id="PTHR32063:SF18">
    <property type="entry name" value="CATION EFFLUX SYSTEM PROTEIN"/>
    <property type="match status" value="1"/>
</dbReference>
<gene>
    <name evidence="2" type="ORF">HCJ96_10970</name>
</gene>
<keyword evidence="1" id="KW-0472">Membrane</keyword>
<dbReference type="SUPFAM" id="SSF82714">
    <property type="entry name" value="Multidrug efflux transporter AcrB TolC docking domain, DN and DC subdomains"/>
    <property type="match status" value="2"/>
</dbReference>
<feature type="transmembrane region" description="Helical" evidence="1">
    <location>
        <begin position="972"/>
        <end position="989"/>
    </location>
</feature>
<accession>A0ABX1R266</accession>
<comment type="caution">
    <text evidence="2">The sequence shown here is derived from an EMBL/GenBank/DDBJ whole genome shotgun (WGS) entry which is preliminary data.</text>
</comment>
<dbReference type="SUPFAM" id="SSF82866">
    <property type="entry name" value="Multidrug efflux transporter AcrB transmembrane domain"/>
    <property type="match status" value="2"/>
</dbReference>
<evidence type="ECO:0000313" key="2">
    <source>
        <dbReference type="EMBL" id="NMH60544.1"/>
    </source>
</evidence>
<feature type="transmembrane region" description="Helical" evidence="1">
    <location>
        <begin position="12"/>
        <end position="31"/>
    </location>
</feature>
<dbReference type="SUPFAM" id="SSF82693">
    <property type="entry name" value="Multidrug efflux transporter AcrB pore domain, PN1, PN2, PC1 and PC2 subdomains"/>
    <property type="match status" value="3"/>
</dbReference>
<feature type="transmembrane region" description="Helical" evidence="1">
    <location>
        <begin position="331"/>
        <end position="355"/>
    </location>
</feature>
<organism evidence="2 3">
    <name type="scientific">Alteromonas ponticola</name>
    <dbReference type="NCBI Taxonomy" id="2720613"/>
    <lineage>
        <taxon>Bacteria</taxon>
        <taxon>Pseudomonadati</taxon>
        <taxon>Pseudomonadota</taxon>
        <taxon>Gammaproteobacteria</taxon>
        <taxon>Alteromonadales</taxon>
        <taxon>Alteromonadaceae</taxon>
        <taxon>Alteromonas/Salinimonas group</taxon>
        <taxon>Alteromonas</taxon>
    </lineage>
</organism>
<dbReference type="RefSeq" id="WP_169211091.1">
    <property type="nucleotide sequence ID" value="NZ_JAATNW010000005.1"/>
</dbReference>
<evidence type="ECO:0000313" key="3">
    <source>
        <dbReference type="Proteomes" id="UP000709336"/>
    </source>
</evidence>
<dbReference type="InterPro" id="IPR001036">
    <property type="entry name" value="Acrflvin-R"/>
</dbReference>
<dbReference type="Proteomes" id="UP000709336">
    <property type="component" value="Unassembled WGS sequence"/>
</dbReference>
<feature type="transmembrane region" description="Helical" evidence="1">
    <location>
        <begin position="891"/>
        <end position="911"/>
    </location>
</feature>
<protein>
    <submittedName>
        <fullName evidence="2">Efflux RND transporter permease subunit</fullName>
    </submittedName>
</protein>
<keyword evidence="1" id="KW-0812">Transmembrane</keyword>
<dbReference type="Gene3D" id="3.30.70.1430">
    <property type="entry name" value="Multidrug efflux transporter AcrB pore domain"/>
    <property type="match status" value="2"/>
</dbReference>
<dbReference type="Gene3D" id="3.30.70.1440">
    <property type="entry name" value="Multidrug efflux transporter AcrB pore domain"/>
    <property type="match status" value="1"/>
</dbReference>
<feature type="transmembrane region" description="Helical" evidence="1">
    <location>
        <begin position="995"/>
        <end position="1024"/>
    </location>
</feature>
<feature type="transmembrane region" description="Helical" evidence="1">
    <location>
        <begin position="390"/>
        <end position="411"/>
    </location>
</feature>
<dbReference type="Gene3D" id="1.20.1640.10">
    <property type="entry name" value="Multidrug efflux transporter AcrB transmembrane domain"/>
    <property type="match status" value="2"/>
</dbReference>
<evidence type="ECO:0000256" key="1">
    <source>
        <dbReference type="SAM" id="Phobius"/>
    </source>
</evidence>
<dbReference type="Pfam" id="PF00873">
    <property type="entry name" value="ACR_tran"/>
    <property type="match status" value="1"/>
</dbReference>
<dbReference type="InterPro" id="IPR027463">
    <property type="entry name" value="AcrB_DN_DC_subdom"/>
</dbReference>
<feature type="transmembrane region" description="Helical" evidence="1">
    <location>
        <begin position="464"/>
        <end position="491"/>
    </location>
</feature>
<feature type="transmembrane region" description="Helical" evidence="1">
    <location>
        <begin position="917"/>
        <end position="938"/>
    </location>
</feature>
<keyword evidence="1" id="KW-1133">Transmembrane helix</keyword>
<dbReference type="Gene3D" id="3.30.2090.10">
    <property type="entry name" value="Multidrug efflux transporter AcrB TolC docking domain, DN and DC subdomains"/>
    <property type="match status" value="2"/>
</dbReference>
<dbReference type="PANTHER" id="PTHR32063">
    <property type="match status" value="1"/>
</dbReference>
<feature type="transmembrane region" description="Helical" evidence="1">
    <location>
        <begin position="432"/>
        <end position="452"/>
    </location>
</feature>
<dbReference type="Gene3D" id="3.30.70.1320">
    <property type="entry name" value="Multidrug efflux transporter AcrB pore domain like"/>
    <property type="match status" value="1"/>
</dbReference>
<sequence length="1039" mass="114980">MKSMSELSLVHNRLMLAIVVAMMLFGLFSYFNLPAQEDPSVTVREAVVTTQYPGLPADKVELLITKTLEEAARKLPEVKEIRSVSMTGQSILHVQIQDRYFELEQIWDDLRDELEQVRNQLPEGTSTPLVNDNFGDVAVLTVALVADKSYPLGERFDIAQHIRDSMFKVEGVKRIDLLGVIPEQITIEFNNGKLAQMGLSPAQLVDNLQQQNIIQPGGTVDANGTNFTIQPSGYFESVEAVEEALVALPGQQETVPLKDIADVSRNLVDPPSQTAFYKGERAIIFAIAKNDNTDVLEFTPAMEQLMTELNDTLPAGIALETITRQADVVELAVNGVSINVLETLAIVCTVVVLFLGVRAGLIVGAIVPGVILLTIAVMALTGMTLERMSLATLIISLGILVDNGIVVVEDFKRRLELGETREQALHDCSRELAFPLLTSSLTTILVFLPLMLAESPSGEYTRSVSLIILISLIISWILSQTITPFLCYHFIPDTVKQEEQTQRFNLSRLFNRLNPSYESLLRKVLHVRGLFMLGMLGLFVIGVFAMTQVPTKFFPDSDRSQILIYLDMPAGSSIKDTEAAMQKIFQRLDDKQQFPHVKKHVGYGGFGGPRFVLSLTPVDPEPSKGFIMVDVGEREYTNPTIDSLRSMFAAEFPGVFARVSKMFLGPSDSSKIDIQVKGPDKDLLFATAQKIEQLLASQPGAYDIKNDWENRVTQIKLNINQQKARRAGVSSSDIAQTLNTYFSGRIITQYLEGDDILPIVVQAADDERYNLARIKSVNIYSQSRNVSVPLTQVADIKFETGFARIARENLFRTITVEGKSKVHNAEELKPLLSDQINQLRASLPYGYEIEYDGVIEESKNSQESLNKYLPLCLGLIVLLLIAQFRSYRKTLIIVLTIPLIVIGAALGLLVMRADLGFMVILGLYALAGIIVNNGIVLIERIDTERSEFCLEKNHDIGESEAIVSASVRRLRPILMSAFTTILGLVPLMLSGDVLFYGMAAAIAFGLAIGTLLTLGVVPVMYSLLFKLTPKDDGRCRYSD</sequence>
<name>A0ABX1R266_9ALTE</name>
<reference evidence="2 3" key="1">
    <citation type="submission" date="2020-03" db="EMBL/GenBank/DDBJ databases">
        <title>Alteromonas ponticola sp. nov., isolated from seawater.</title>
        <authorList>
            <person name="Yoon J.-H."/>
            <person name="Kim Y.-O."/>
        </authorList>
    </citation>
    <scope>NUCLEOTIDE SEQUENCE [LARGE SCALE GENOMIC DNA]</scope>
    <source>
        <strain evidence="2 3">MYP5</strain>
    </source>
</reference>
<dbReference type="EMBL" id="JAATNW010000005">
    <property type="protein sequence ID" value="NMH60544.1"/>
    <property type="molecule type" value="Genomic_DNA"/>
</dbReference>
<feature type="transmembrane region" description="Helical" evidence="1">
    <location>
        <begin position="530"/>
        <end position="549"/>
    </location>
</feature>
<feature type="transmembrane region" description="Helical" evidence="1">
    <location>
        <begin position="868"/>
        <end position="884"/>
    </location>
</feature>